<evidence type="ECO:0000259" key="1">
    <source>
        <dbReference type="PROSITE" id="PS51416"/>
    </source>
</evidence>
<dbReference type="PANTHER" id="PTHR24202">
    <property type="entry name" value="E3 UBIQUITIN-PROTEIN LIGASE MIB2"/>
    <property type="match status" value="1"/>
</dbReference>
<dbReference type="EMBL" id="CACVKT020007772">
    <property type="protein sequence ID" value="CAC5410515.1"/>
    <property type="molecule type" value="Genomic_DNA"/>
</dbReference>
<evidence type="ECO:0000313" key="3">
    <source>
        <dbReference type="Proteomes" id="UP000507470"/>
    </source>
</evidence>
<sequence length="996" mass="113348">MCTRSGNNSLLHVMDNYEQEIKINRLERRATIEDWYTYAEQVTIAANIRVQSGVVERGWHGHEVTLVLDICEHMRGDKFESMKSDTKRYIEGLERRATIEDWYTYAEQVTIAGVQQIKKTRGLEENVEIVLLGGQSRLLHEHTSEYGLLLTLIEGEAPLVGGLIMGMATVQAGTVARMADINVKGHMIMFTDSTSPNDFPDKEQEVVTKNDGSHLEVKSQHIDNPCFSLELEEHVSRMDTKYVEYANNLDNATKQMSNLLLKTSRLNVLVDNLQNMANLGKKNRKDGSSDLSTNDEYSEYSLNVIENNESVGIGKISCRENAEASDEDTTEYKSDNECCSADANIYNFSSYVNGRTVGPLTNAVQCYESNIYPYKPLGENSDTKFFKKLGSCSDNDNGQNASTNSTRSEESILDENIIEEDNPLNTLNKEKGNEISSEIENCNTPYIKTTIRKNESGYKSKIIKTQNDNRVSFHTIHKSYGENTKEKVCRTDLQREDSNVSNIKPTEHITDDIRPMMKSVTSYRTPRRSTRRGHEEDIYDERLFDAGQPKTVREWYQYTKQMTEYASARMRSRTVKLGRSPNVVLVLDTSERMTGCFQKLRSAALQYVYGIKQSSECGDIENGIGLAVFGRETRLIQEPTSDYELVIELIERFSINYNNIKGHLRPEGDAPVLAGLLMGYAGVVSCFLGCFKDIVLQAHMIVFTNGSSEQCKLSTENGENFIFALRRTRLLAIQIASDIRYLKDQSRDVIRRRISNHSSLDDKHEDCLDMVPDFINPLRFDNMKGLYLELGCHTLTLGNRVRRGPDWTYRDQDLGLPGTAVGYDRDGWVIVEWDHGNILPYPHDEQMDRLQIRKVNEPRILIDELIAVGCRVVRGRDWKYGDHDGGKGTEGTVLCVKQEDKVVVRWDGKKIGLYKFGYNGRFEVRLIDNYSNECEETDRYGHSEERFKEATTGKYKNAPYSMNANNCCPEDYVIPIYSETSSEQITITCSENSVLT</sequence>
<dbReference type="SUPFAM" id="SSF53300">
    <property type="entry name" value="vWA-like"/>
    <property type="match status" value="1"/>
</dbReference>
<dbReference type="SUPFAM" id="SSF159034">
    <property type="entry name" value="Mib/herc2 domain-like"/>
    <property type="match status" value="2"/>
</dbReference>
<dbReference type="GO" id="GO:0016567">
    <property type="term" value="P:protein ubiquitination"/>
    <property type="evidence" value="ECO:0007669"/>
    <property type="project" value="InterPro"/>
</dbReference>
<dbReference type="Pfam" id="PF06701">
    <property type="entry name" value="MIB_HERC2"/>
    <property type="match status" value="1"/>
</dbReference>
<gene>
    <name evidence="2" type="ORF">MCOR_43694</name>
</gene>
<dbReference type="GO" id="GO:0004842">
    <property type="term" value="F:ubiquitin-protein transferase activity"/>
    <property type="evidence" value="ECO:0007669"/>
    <property type="project" value="InterPro"/>
</dbReference>
<organism evidence="2 3">
    <name type="scientific">Mytilus coruscus</name>
    <name type="common">Sea mussel</name>
    <dbReference type="NCBI Taxonomy" id="42192"/>
    <lineage>
        <taxon>Eukaryota</taxon>
        <taxon>Metazoa</taxon>
        <taxon>Spiralia</taxon>
        <taxon>Lophotrochozoa</taxon>
        <taxon>Mollusca</taxon>
        <taxon>Bivalvia</taxon>
        <taxon>Autobranchia</taxon>
        <taxon>Pteriomorphia</taxon>
        <taxon>Mytilida</taxon>
        <taxon>Mytiloidea</taxon>
        <taxon>Mytilidae</taxon>
        <taxon>Mytilinae</taxon>
        <taxon>Mytilus</taxon>
    </lineage>
</organism>
<dbReference type="PANTHER" id="PTHR24202:SF4">
    <property type="entry name" value="E3 UBIQUITIN-PROTEIN LIGASE MIB2-RELATED"/>
    <property type="match status" value="1"/>
</dbReference>
<dbReference type="GO" id="GO:0005737">
    <property type="term" value="C:cytoplasm"/>
    <property type="evidence" value="ECO:0007669"/>
    <property type="project" value="TreeGrafter"/>
</dbReference>
<dbReference type="OrthoDB" id="6099403at2759"/>
<name>A0A6J8DRF0_MYTCO</name>
<evidence type="ECO:0000313" key="2">
    <source>
        <dbReference type="EMBL" id="CAC5410515.1"/>
    </source>
</evidence>
<dbReference type="GO" id="GO:0046872">
    <property type="term" value="F:metal ion binding"/>
    <property type="evidence" value="ECO:0007669"/>
    <property type="project" value="InterPro"/>
</dbReference>
<dbReference type="Gene3D" id="3.40.50.410">
    <property type="entry name" value="von Willebrand factor, type A domain"/>
    <property type="match status" value="1"/>
</dbReference>
<feature type="domain" description="MIB/HERC2" evidence="1">
    <location>
        <begin position="857"/>
        <end position="930"/>
    </location>
</feature>
<dbReference type="Proteomes" id="UP000507470">
    <property type="component" value="Unassembled WGS sequence"/>
</dbReference>
<keyword evidence="3" id="KW-1185">Reference proteome</keyword>
<dbReference type="PROSITE" id="PS51416">
    <property type="entry name" value="MIB_HERC2"/>
    <property type="match status" value="1"/>
</dbReference>
<dbReference type="InterPro" id="IPR010606">
    <property type="entry name" value="Mib_Herc2"/>
</dbReference>
<dbReference type="InterPro" id="IPR036465">
    <property type="entry name" value="vWFA_dom_sf"/>
</dbReference>
<reference evidence="2 3" key="1">
    <citation type="submission" date="2020-06" db="EMBL/GenBank/DDBJ databases">
        <authorList>
            <person name="Li R."/>
            <person name="Bekaert M."/>
        </authorList>
    </citation>
    <scope>NUCLEOTIDE SEQUENCE [LARGE SCALE GENOMIC DNA]</scope>
    <source>
        <strain evidence="3">wild</strain>
    </source>
</reference>
<proteinExistence type="predicted"/>
<accession>A0A6J8DRF0</accession>
<protein>
    <recommendedName>
        <fullName evidence="1">MIB/HERC2 domain-containing protein</fullName>
    </recommendedName>
</protein>
<dbReference type="Gene3D" id="2.30.30.40">
    <property type="entry name" value="SH3 Domains"/>
    <property type="match status" value="2"/>
</dbReference>
<dbReference type="InterPro" id="IPR037252">
    <property type="entry name" value="Mib_Herc2_sf"/>
</dbReference>
<dbReference type="AlphaFoldDB" id="A0A6J8DRF0"/>